<protein>
    <submittedName>
        <fullName evidence="2">F-box domain protein</fullName>
    </submittedName>
</protein>
<dbReference type="Proteomes" id="UP000033647">
    <property type="component" value="Unassembled WGS sequence"/>
</dbReference>
<evidence type="ECO:0000313" key="3">
    <source>
        <dbReference type="Proteomes" id="UP000033647"/>
    </source>
</evidence>
<dbReference type="InterPro" id="IPR001810">
    <property type="entry name" value="F-box_dom"/>
</dbReference>
<dbReference type="EMBL" id="LAFY01004072">
    <property type="protein sequence ID" value="KJX95423.1"/>
    <property type="molecule type" value="Genomic_DNA"/>
</dbReference>
<feature type="domain" description="F-box" evidence="1">
    <location>
        <begin position="3"/>
        <end position="49"/>
    </location>
</feature>
<name>A0A0F4GDD9_9PEZI</name>
<evidence type="ECO:0000259" key="1">
    <source>
        <dbReference type="PROSITE" id="PS50181"/>
    </source>
</evidence>
<reference evidence="2 3" key="1">
    <citation type="submission" date="2015-03" db="EMBL/GenBank/DDBJ databases">
        <title>RNA-seq based gene annotation and comparative genomics of four Zymoseptoria species reveal species-specific pathogenicity related genes and transposable element activity.</title>
        <authorList>
            <person name="Grandaubert J."/>
            <person name="Bhattacharyya A."/>
            <person name="Stukenbrock E.H."/>
        </authorList>
    </citation>
    <scope>NUCLEOTIDE SEQUENCE [LARGE SCALE GENOMIC DNA]</scope>
    <source>
        <strain evidence="2 3">Zb18110</strain>
    </source>
</reference>
<evidence type="ECO:0000313" key="2">
    <source>
        <dbReference type="EMBL" id="KJX95423.1"/>
    </source>
</evidence>
<dbReference type="PROSITE" id="PS50181">
    <property type="entry name" value="FBOX"/>
    <property type="match status" value="1"/>
</dbReference>
<dbReference type="SUPFAM" id="SSF50978">
    <property type="entry name" value="WD40 repeat-like"/>
    <property type="match status" value="1"/>
</dbReference>
<dbReference type="Pfam" id="PF12937">
    <property type="entry name" value="F-box-like"/>
    <property type="match status" value="1"/>
</dbReference>
<dbReference type="InterPro" id="IPR015943">
    <property type="entry name" value="WD40/YVTN_repeat-like_dom_sf"/>
</dbReference>
<dbReference type="CDD" id="cd09917">
    <property type="entry name" value="F-box_SF"/>
    <property type="match status" value="1"/>
</dbReference>
<dbReference type="Gene3D" id="2.130.10.10">
    <property type="entry name" value="YVTN repeat-like/Quinoprotein amine dehydrogenase"/>
    <property type="match status" value="1"/>
</dbReference>
<dbReference type="InterPro" id="IPR036047">
    <property type="entry name" value="F-box-like_dom_sf"/>
</dbReference>
<dbReference type="SUPFAM" id="SSF81383">
    <property type="entry name" value="F-box domain"/>
    <property type="match status" value="1"/>
</dbReference>
<dbReference type="InterPro" id="IPR036322">
    <property type="entry name" value="WD40_repeat_dom_sf"/>
</dbReference>
<dbReference type="STRING" id="1047168.A0A0F4GDD9"/>
<comment type="caution">
    <text evidence="2">The sequence shown here is derived from an EMBL/GenBank/DDBJ whole genome shotgun (WGS) entry which is preliminary data.</text>
</comment>
<dbReference type="AlphaFoldDB" id="A0A0F4GDD9"/>
<sequence length="599" mass="66187">MAPNKLAELPPELLSQVTDYLESASSIAKLGTTSKSLHAFVEKDAWKGFCRTRFPTTAPQTDYGQAYSHTARTLTSLSQAFDRRAFIARYIEPRGEVTAFPQGTKLERWTRPRGQTIGFIPHLDVYEDVSSTRREEHLAFSAGAEVCLGQTSRRKSSEKTTWTTYKPHSASEGRDDVTSLHLVRPEGGGKSKREIIIGTANGDLQLVTLPSGSSDDQKVAITYFTTQGLPVRSSSLYQRPGQPAILAASLGDSKIALYQIDREQRKIAPSSEMTLKPILRADGNPSTQHRAWSTTMLSSSLLAAGVGPSTEPIHIYPITESGISRDALRKFSLNIDGDKVDNGPSSPAGMMSSVYTIVPLTSSSDSSSSNVFLSGAYDGIVRLHDLRSSRDSEQSYIDPADDSAIYSILPRGQEKLLTGTSRHNLLKVFDLRIGKKCYDYRNASKAGRRDLDSDDEAPDFNIFLRSNEPPGQGNRGWQRNRTKESSVYSLASSSADSPYIYAGLENAIMSLAFTEILDDHPDSTFFDPWSSRIDKKLASSSRTVIEREVLSLAMYDQGSNMSLRVQRSPGETWQFWRSTAQKTRGRLDERWKSSAETGI</sequence>
<proteinExistence type="predicted"/>
<accession>A0A0F4GDD9</accession>
<gene>
    <name evidence="2" type="ORF">TI39_contig4112g00032</name>
</gene>
<dbReference type="OrthoDB" id="1259151at2759"/>
<organism evidence="2 3">
    <name type="scientific">Zymoseptoria brevis</name>
    <dbReference type="NCBI Taxonomy" id="1047168"/>
    <lineage>
        <taxon>Eukaryota</taxon>
        <taxon>Fungi</taxon>
        <taxon>Dikarya</taxon>
        <taxon>Ascomycota</taxon>
        <taxon>Pezizomycotina</taxon>
        <taxon>Dothideomycetes</taxon>
        <taxon>Dothideomycetidae</taxon>
        <taxon>Mycosphaerellales</taxon>
        <taxon>Mycosphaerellaceae</taxon>
        <taxon>Zymoseptoria</taxon>
    </lineage>
</organism>
<keyword evidence="3" id="KW-1185">Reference proteome</keyword>